<gene>
    <name evidence="14" type="primary">LOC100369108</name>
</gene>
<evidence type="ECO:0000256" key="7">
    <source>
        <dbReference type="ARBA" id="ARBA00048312"/>
    </source>
</evidence>
<dbReference type="Gene3D" id="1.10.510.10">
    <property type="entry name" value="Transferase(Phosphotransferase) domain 1"/>
    <property type="match status" value="1"/>
</dbReference>
<keyword evidence="1 9" id="KW-0723">Serine/threonine-protein kinase</keyword>
<dbReference type="InterPro" id="IPR008271">
    <property type="entry name" value="Ser/Thr_kinase_AS"/>
</dbReference>
<feature type="binding site" evidence="8">
    <location>
        <position position="43"/>
    </location>
    <ligand>
        <name>ATP</name>
        <dbReference type="ChEBI" id="CHEBI:30616"/>
    </ligand>
</feature>
<evidence type="ECO:0000256" key="10">
    <source>
        <dbReference type="RuleBase" id="RU361165"/>
    </source>
</evidence>
<keyword evidence="13" id="KW-1185">Reference proteome</keyword>
<reference evidence="14" key="1">
    <citation type="submission" date="2025-08" db="UniProtKB">
        <authorList>
            <consortium name="RefSeq"/>
        </authorList>
    </citation>
    <scope>IDENTIFICATION</scope>
    <source>
        <tissue evidence="14">Testes</tissue>
    </source>
</reference>
<dbReference type="Gene3D" id="3.30.200.20">
    <property type="entry name" value="Phosphorylase Kinase, domain 1"/>
    <property type="match status" value="1"/>
</dbReference>
<evidence type="ECO:0000256" key="1">
    <source>
        <dbReference type="ARBA" id="ARBA00022527"/>
    </source>
</evidence>
<keyword evidence="4 10" id="KW-0418">Kinase</keyword>
<evidence type="ECO:0000256" key="3">
    <source>
        <dbReference type="ARBA" id="ARBA00022741"/>
    </source>
</evidence>
<keyword evidence="10" id="KW-0460">Magnesium</keyword>
<comment type="catalytic activity">
    <reaction evidence="7">
        <text>L-seryl-[protein] + ATP = O-phospho-L-seryl-[protein] + ADP + H(+)</text>
        <dbReference type="Rhea" id="RHEA:17989"/>
        <dbReference type="Rhea" id="RHEA-COMP:9863"/>
        <dbReference type="Rhea" id="RHEA-COMP:11604"/>
        <dbReference type="ChEBI" id="CHEBI:15378"/>
        <dbReference type="ChEBI" id="CHEBI:29999"/>
        <dbReference type="ChEBI" id="CHEBI:30616"/>
        <dbReference type="ChEBI" id="CHEBI:83421"/>
        <dbReference type="ChEBI" id="CHEBI:456216"/>
        <dbReference type="EC" id="2.7.11.24"/>
    </reaction>
</comment>
<dbReference type="GeneID" id="100369108"/>
<dbReference type="PROSITE" id="PS00107">
    <property type="entry name" value="PROTEIN_KINASE_ATP"/>
    <property type="match status" value="1"/>
</dbReference>
<comment type="activity regulation">
    <text evidence="10">Activated by threonine and tyrosine phosphorylation.</text>
</comment>
<evidence type="ECO:0000259" key="12">
    <source>
        <dbReference type="PROSITE" id="PS50011"/>
    </source>
</evidence>
<name>A0ABM0H0T0_SACKO</name>
<dbReference type="PROSITE" id="PS01351">
    <property type="entry name" value="MAPK"/>
    <property type="match status" value="1"/>
</dbReference>
<evidence type="ECO:0000256" key="5">
    <source>
        <dbReference type="ARBA" id="ARBA00022840"/>
    </source>
</evidence>
<sequence length="414" mass="48115">MTTEIEEHILQKYEIKTRLGKGAYGIVWKGIDRRTGELVAIKKVFDAFRNRTDAQRTFREIMFLQEFGSHPNVIKLINVIKAENNSDIYLVFEYMDVDLYTIIKKGNILEDIQRRYIMYQILKAIKYIHSGNVIHRDMKPSNILLDAECFVKVADFGLARSLHQLDDMDTSANPEMTDYVATRWYRSPEILLASKKYTKGVDMWSVGCIMGEMLLGRPLFAGTSSFNQIEKIMSSIPRPSQADIQAIQSQYAQSVLDKNIVRHRREIEDIIPHASDDAIDLLKKLLQFNPHRRITVEDALRHPYVSRFHNTAGEISLDYDVIPPLDDDTLLTVNEYRDKLYELIKDKKAQIRKHKKEILEKQSQQRTQQSPPPSPVEKSPRVTVESNVEVRRTPRKGEGDQDQRNFYGRFSFFS</sequence>
<dbReference type="InterPro" id="IPR011009">
    <property type="entry name" value="Kinase-like_dom_sf"/>
</dbReference>
<accession>A0ABM0H0T0</accession>
<protein>
    <recommendedName>
        <fullName evidence="10">Mitogen-activated protein kinase</fullName>
        <ecNumber evidence="10">2.7.11.24</ecNumber>
    </recommendedName>
</protein>
<dbReference type="Pfam" id="PF00069">
    <property type="entry name" value="Pkinase"/>
    <property type="match status" value="1"/>
</dbReference>
<evidence type="ECO:0000313" key="13">
    <source>
        <dbReference type="Proteomes" id="UP000694865"/>
    </source>
</evidence>
<organism evidence="13 14">
    <name type="scientific">Saccoglossus kowalevskii</name>
    <name type="common">Acorn worm</name>
    <dbReference type="NCBI Taxonomy" id="10224"/>
    <lineage>
        <taxon>Eukaryota</taxon>
        <taxon>Metazoa</taxon>
        <taxon>Hemichordata</taxon>
        <taxon>Enteropneusta</taxon>
        <taxon>Harrimaniidae</taxon>
        <taxon>Saccoglossus</taxon>
    </lineage>
</organism>
<dbReference type="SMART" id="SM00220">
    <property type="entry name" value="S_TKc"/>
    <property type="match status" value="1"/>
</dbReference>
<feature type="domain" description="Protein kinase" evidence="12">
    <location>
        <begin position="13"/>
        <end position="305"/>
    </location>
</feature>
<dbReference type="PROSITE" id="PS00108">
    <property type="entry name" value="PROTEIN_KINASE_ST"/>
    <property type="match status" value="1"/>
</dbReference>
<keyword evidence="5 8" id="KW-0067">ATP-binding</keyword>
<dbReference type="InterPro" id="IPR017441">
    <property type="entry name" value="Protein_kinase_ATP_BS"/>
</dbReference>
<dbReference type="InterPro" id="IPR000719">
    <property type="entry name" value="Prot_kinase_dom"/>
</dbReference>
<dbReference type="InterPro" id="IPR003527">
    <property type="entry name" value="MAP_kinase_CS"/>
</dbReference>
<evidence type="ECO:0000313" key="14">
    <source>
        <dbReference type="RefSeq" id="XP_002741665.1"/>
    </source>
</evidence>
<dbReference type="PANTHER" id="PTHR24055">
    <property type="entry name" value="MITOGEN-ACTIVATED PROTEIN KINASE"/>
    <property type="match status" value="1"/>
</dbReference>
<dbReference type="SUPFAM" id="SSF56112">
    <property type="entry name" value="Protein kinase-like (PK-like)"/>
    <property type="match status" value="1"/>
</dbReference>
<comment type="catalytic activity">
    <reaction evidence="6 10">
        <text>L-threonyl-[protein] + ATP = O-phospho-L-threonyl-[protein] + ADP + H(+)</text>
        <dbReference type="Rhea" id="RHEA:46608"/>
        <dbReference type="Rhea" id="RHEA-COMP:11060"/>
        <dbReference type="Rhea" id="RHEA-COMP:11605"/>
        <dbReference type="ChEBI" id="CHEBI:15378"/>
        <dbReference type="ChEBI" id="CHEBI:30013"/>
        <dbReference type="ChEBI" id="CHEBI:30616"/>
        <dbReference type="ChEBI" id="CHEBI:61977"/>
        <dbReference type="ChEBI" id="CHEBI:456216"/>
        <dbReference type="EC" id="2.7.11.24"/>
    </reaction>
</comment>
<comment type="similarity">
    <text evidence="10">Belongs to the protein kinase superfamily. Ser/Thr protein kinase family. MAP kinase subfamily.</text>
</comment>
<dbReference type="RefSeq" id="XP_002741665.1">
    <property type="nucleotide sequence ID" value="XM_002741619.2"/>
</dbReference>
<evidence type="ECO:0000256" key="9">
    <source>
        <dbReference type="RuleBase" id="RU000304"/>
    </source>
</evidence>
<evidence type="ECO:0000256" key="11">
    <source>
        <dbReference type="SAM" id="MobiDB-lite"/>
    </source>
</evidence>
<proteinExistence type="inferred from homology"/>
<dbReference type="PROSITE" id="PS50011">
    <property type="entry name" value="PROTEIN_KINASE_DOM"/>
    <property type="match status" value="1"/>
</dbReference>
<keyword evidence="3 8" id="KW-0547">Nucleotide-binding</keyword>
<dbReference type="Proteomes" id="UP000694865">
    <property type="component" value="Unplaced"/>
</dbReference>
<feature type="compositionally biased region" description="Basic and acidic residues" evidence="11">
    <location>
        <begin position="388"/>
        <end position="403"/>
    </location>
</feature>
<dbReference type="InterPro" id="IPR050117">
    <property type="entry name" value="MAPK"/>
</dbReference>
<keyword evidence="2 10" id="KW-0808">Transferase</keyword>
<evidence type="ECO:0000256" key="2">
    <source>
        <dbReference type="ARBA" id="ARBA00022679"/>
    </source>
</evidence>
<evidence type="ECO:0000256" key="6">
    <source>
        <dbReference type="ARBA" id="ARBA00047592"/>
    </source>
</evidence>
<evidence type="ECO:0000256" key="8">
    <source>
        <dbReference type="PROSITE-ProRule" id="PRU10141"/>
    </source>
</evidence>
<dbReference type="CDD" id="cd07852">
    <property type="entry name" value="STKc_MAPK15-like"/>
    <property type="match status" value="1"/>
</dbReference>
<dbReference type="EC" id="2.7.11.24" evidence="10"/>
<feature type="region of interest" description="Disordered" evidence="11">
    <location>
        <begin position="359"/>
        <end position="414"/>
    </location>
</feature>
<comment type="cofactor">
    <cofactor evidence="10">
        <name>Mg(2+)</name>
        <dbReference type="ChEBI" id="CHEBI:18420"/>
    </cofactor>
</comment>
<evidence type="ECO:0000256" key="4">
    <source>
        <dbReference type="ARBA" id="ARBA00022777"/>
    </source>
</evidence>